<keyword evidence="2" id="KW-1133">Transmembrane helix</keyword>
<feature type="transmembrane region" description="Helical" evidence="2">
    <location>
        <begin position="79"/>
        <end position="97"/>
    </location>
</feature>
<feature type="region of interest" description="Disordered" evidence="1">
    <location>
        <begin position="1"/>
        <end position="21"/>
    </location>
</feature>
<evidence type="ECO:0000313" key="4">
    <source>
        <dbReference type="Proteomes" id="UP001497392"/>
    </source>
</evidence>
<feature type="transmembrane region" description="Helical" evidence="2">
    <location>
        <begin position="109"/>
        <end position="126"/>
    </location>
</feature>
<evidence type="ECO:0000256" key="1">
    <source>
        <dbReference type="SAM" id="MobiDB-lite"/>
    </source>
</evidence>
<feature type="compositionally biased region" description="Polar residues" evidence="1">
    <location>
        <begin position="1"/>
        <end position="14"/>
    </location>
</feature>
<accession>A0ABP1G9B8</accession>
<keyword evidence="2" id="KW-0812">Transmembrane</keyword>
<protein>
    <submittedName>
        <fullName evidence="3">G12032 protein</fullName>
    </submittedName>
</protein>
<feature type="transmembrane region" description="Helical" evidence="2">
    <location>
        <begin position="359"/>
        <end position="378"/>
    </location>
</feature>
<comment type="caution">
    <text evidence="3">The sequence shown here is derived from an EMBL/GenBank/DDBJ whole genome shotgun (WGS) entry which is preliminary data.</text>
</comment>
<dbReference type="EMBL" id="CAXHTA020000019">
    <property type="protein sequence ID" value="CAL5228830.1"/>
    <property type="molecule type" value="Genomic_DNA"/>
</dbReference>
<keyword evidence="4" id="KW-1185">Reference proteome</keyword>
<evidence type="ECO:0000313" key="3">
    <source>
        <dbReference type="EMBL" id="CAL5228830.1"/>
    </source>
</evidence>
<sequence length="392" mass="41588">MTDPSQVIATPSQPSDDEAVRKEAMRKAGADYFDKVLKKAQAGKDPFIEPPRPRRKATDAEELDPDLETVGRVLEGSKLYVISALFIISSSCSLVFAKGAMRGLRTPCIQAFLHMLPALGLLWALVDVAPLTASLVKGMAPSAAVSAIQTVSFFGALLYADVKLVVSWVVLCPALLQTALQLHQRRRPQPMQLGLVGIGLTGLLLGSLLRERPGVLGMLNLLGWAAGQVGSLAWRAVKSDKDMAGSILGESQVEVALSVAQEEAKVKAGSLEFYRMALPAGPVLVLGFLCLEGKEVVHHELSVPDVTQLLLSVACWAIARATGALLADLPSAASRANLEPFWGVGAVVAIAAVERMRVGWGMLAVVLAIGGGVGMQLLDLYERHQGHVPSVV</sequence>
<organism evidence="3 4">
    <name type="scientific">Coccomyxa viridis</name>
    <dbReference type="NCBI Taxonomy" id="1274662"/>
    <lineage>
        <taxon>Eukaryota</taxon>
        <taxon>Viridiplantae</taxon>
        <taxon>Chlorophyta</taxon>
        <taxon>core chlorophytes</taxon>
        <taxon>Trebouxiophyceae</taxon>
        <taxon>Trebouxiophyceae incertae sedis</taxon>
        <taxon>Coccomyxaceae</taxon>
        <taxon>Coccomyxa</taxon>
    </lineage>
</organism>
<gene>
    <name evidence="3" type="primary">g12032</name>
    <name evidence="3" type="ORF">VP750_LOCUS10736</name>
</gene>
<feature type="transmembrane region" description="Helical" evidence="2">
    <location>
        <begin position="146"/>
        <end position="171"/>
    </location>
</feature>
<keyword evidence="2" id="KW-0472">Membrane</keyword>
<feature type="transmembrane region" description="Helical" evidence="2">
    <location>
        <begin position="192"/>
        <end position="209"/>
    </location>
</feature>
<dbReference type="Proteomes" id="UP001497392">
    <property type="component" value="Unassembled WGS sequence"/>
</dbReference>
<evidence type="ECO:0000256" key="2">
    <source>
        <dbReference type="SAM" id="Phobius"/>
    </source>
</evidence>
<proteinExistence type="predicted"/>
<name>A0ABP1G9B8_9CHLO</name>
<feature type="transmembrane region" description="Helical" evidence="2">
    <location>
        <begin position="215"/>
        <end position="234"/>
    </location>
</feature>
<reference evidence="3 4" key="1">
    <citation type="submission" date="2024-06" db="EMBL/GenBank/DDBJ databases">
        <authorList>
            <person name="Kraege A."/>
            <person name="Thomma B."/>
        </authorList>
    </citation>
    <scope>NUCLEOTIDE SEQUENCE [LARGE SCALE GENOMIC DNA]</scope>
</reference>